<dbReference type="Gene3D" id="3.40.50.720">
    <property type="entry name" value="NAD(P)-binding Rossmann-like Domain"/>
    <property type="match status" value="1"/>
</dbReference>
<dbReference type="UniPathway" id="UPA00115"/>
<feature type="domain" description="6-phosphogluconate dehydrogenase C-terminal" evidence="6">
    <location>
        <begin position="173"/>
        <end position="427"/>
    </location>
</feature>
<dbReference type="GO" id="GO:0050661">
    <property type="term" value="F:NADP binding"/>
    <property type="evidence" value="ECO:0007669"/>
    <property type="project" value="InterPro"/>
</dbReference>
<evidence type="ECO:0000256" key="3">
    <source>
        <dbReference type="ARBA" id="ARBA00023002"/>
    </source>
</evidence>
<keyword evidence="5" id="KW-0472">Membrane</keyword>
<dbReference type="Gene3D" id="1.10.1040.10">
    <property type="entry name" value="N-(1-d-carboxylethyl)-l-norvaline Dehydrogenase, domain 2"/>
    <property type="match status" value="1"/>
</dbReference>
<sequence>MKNHLGIIGYGIMAKNIIINLVKSDINISIFNKEKILLNKKIFNIVLITNCLKRFVQSLPLLKLIFLIIKTGFPIKLILFRLKKKLSKNDIVIDFGNSFYKETFLNNKIINEKYNFISSGISGGANGALYGLCCMMDCSIKLYKKIFNIIKKIFFLKNKRYSFCLSIGLSSSHYIKMIHNGIEYGILQLISEVYFLLKNIVKKKINIINIILTWNNSNIESYLLKILLNILLKKKNKICDIVDQKGTGRNFILNSIKNNINTNSIFEALIIRIISKNIFLRKIIFFNEKKLVFINKSIFLELIKNMFLFFKLLCYSQGFNQLIKIKKKYNWKINLNNLIKSYFDSCIIDSKILFILTNIKKNFFLTKIFFKYIKKFFYIKKIILFITKCNFTSFFLISCFNLLTLLIYKNYNIKLIQLERNYFGNHIIKYI</sequence>
<dbReference type="PRINTS" id="PR00076">
    <property type="entry name" value="6PGDHDRGNASE"/>
</dbReference>
<evidence type="ECO:0000313" key="8">
    <source>
        <dbReference type="Proteomes" id="UP000595596"/>
    </source>
</evidence>
<evidence type="ECO:0000256" key="2">
    <source>
        <dbReference type="ARBA" id="ARBA00008419"/>
    </source>
</evidence>
<dbReference type="SUPFAM" id="SSF51735">
    <property type="entry name" value="NAD(P)-binding Rossmann-fold domains"/>
    <property type="match status" value="1"/>
</dbReference>
<evidence type="ECO:0000256" key="5">
    <source>
        <dbReference type="SAM" id="Phobius"/>
    </source>
</evidence>
<dbReference type="GO" id="GO:0004616">
    <property type="term" value="F:phosphogluconate dehydrogenase (decarboxylating) activity"/>
    <property type="evidence" value="ECO:0007669"/>
    <property type="project" value="InterPro"/>
</dbReference>
<evidence type="ECO:0000259" key="6">
    <source>
        <dbReference type="SMART" id="SM01350"/>
    </source>
</evidence>
<keyword evidence="4" id="KW-0311">Gluconate utilization</keyword>
<accession>A0A7R7AC16</accession>
<evidence type="ECO:0000256" key="4">
    <source>
        <dbReference type="ARBA" id="ARBA00023064"/>
    </source>
</evidence>
<dbReference type="InterPro" id="IPR006114">
    <property type="entry name" value="6PGDH_C"/>
</dbReference>
<name>A0A7R7AC16_CARRU</name>
<comment type="pathway">
    <text evidence="1">Carbohydrate degradation; pentose phosphate pathway.</text>
</comment>
<dbReference type="GO" id="GO:0006098">
    <property type="term" value="P:pentose-phosphate shunt"/>
    <property type="evidence" value="ECO:0007669"/>
    <property type="project" value="UniProtKB-UniPathway"/>
</dbReference>
<evidence type="ECO:0000313" key="7">
    <source>
        <dbReference type="EMBL" id="BCG49260.1"/>
    </source>
</evidence>
<dbReference type="AlphaFoldDB" id="A0A7R7AC16"/>
<keyword evidence="3" id="KW-0560">Oxidoreductase</keyword>
<dbReference type="GO" id="GO:0019521">
    <property type="term" value="P:D-gluconate metabolic process"/>
    <property type="evidence" value="ECO:0007669"/>
    <property type="project" value="UniProtKB-KW"/>
</dbReference>
<proteinExistence type="inferred from homology"/>
<comment type="similarity">
    <text evidence="2">Belongs to the 6-phosphogluconate dehydrogenase family.</text>
</comment>
<keyword evidence="8" id="KW-1185">Reference proteome</keyword>
<organism evidence="7 8">
    <name type="scientific">Candidatus Carsonella ruddii</name>
    <name type="common">Diaphorina cf. continua</name>
    <dbReference type="NCBI Taxonomy" id="2661587"/>
    <lineage>
        <taxon>Bacteria</taxon>
        <taxon>Pseudomonadati</taxon>
        <taxon>Pseudomonadota</taxon>
        <taxon>Gammaproteobacteria</taxon>
        <taxon>Oceanospirillales</taxon>
        <taxon>Halomonadaceae</taxon>
        <taxon>Zymobacter group</taxon>
        <taxon>Candidatus Carsonella</taxon>
    </lineage>
</organism>
<dbReference type="Pfam" id="PF03446">
    <property type="entry name" value="NAD_binding_2"/>
    <property type="match status" value="1"/>
</dbReference>
<feature type="transmembrane region" description="Helical" evidence="5">
    <location>
        <begin position="382"/>
        <end position="408"/>
    </location>
</feature>
<dbReference type="Pfam" id="PF00393">
    <property type="entry name" value="6PGD"/>
    <property type="match status" value="1"/>
</dbReference>
<keyword evidence="5" id="KW-1133">Transmembrane helix</keyword>
<dbReference type="InterPro" id="IPR006115">
    <property type="entry name" value="6PGDH_NADP-bd"/>
</dbReference>
<dbReference type="InterPro" id="IPR013328">
    <property type="entry name" value="6PGD_dom2"/>
</dbReference>
<dbReference type="RefSeq" id="WP_201329549.1">
    <property type="nucleotide sequence ID" value="NZ_AP023214.1"/>
</dbReference>
<reference evidence="7 8" key="1">
    <citation type="journal article" date="2020" name="Genome Biol. Evol.">
        <title>Comparative Genomics Underlines Multiple Roles of Profftella, an Obligate Symbiont of Psyllids: Providing Toxins, Vitamins, and Carotenoids.</title>
        <authorList>
            <person name="Nakabachi A."/>
            <person name="Piel J."/>
            <person name="Malenovsky I."/>
            <person name="Hirose Y."/>
        </authorList>
    </citation>
    <scope>NUCLEOTIDE SEQUENCE [LARGE SCALE GENOMIC DNA]</scope>
    <source>
        <strain evidence="7 8">Dco</strain>
    </source>
</reference>
<gene>
    <name evidence="7" type="primary">gnd</name>
    <name evidence="7" type="ORF">CRDco_0400</name>
</gene>
<dbReference type="PANTHER" id="PTHR11811">
    <property type="entry name" value="6-PHOSPHOGLUCONATE DEHYDROGENASE"/>
    <property type="match status" value="1"/>
</dbReference>
<dbReference type="KEGG" id="crr:CRDco_0400"/>
<dbReference type="Proteomes" id="UP000595596">
    <property type="component" value="Chromosome"/>
</dbReference>
<dbReference type="InterPro" id="IPR036291">
    <property type="entry name" value="NAD(P)-bd_dom_sf"/>
</dbReference>
<dbReference type="SMART" id="SM01350">
    <property type="entry name" value="6PGD"/>
    <property type="match status" value="1"/>
</dbReference>
<keyword evidence="5" id="KW-0812">Transmembrane</keyword>
<protein>
    <submittedName>
        <fullName evidence="7">6-phosphogluconate dehydrogenase</fullName>
    </submittedName>
</protein>
<dbReference type="InterPro" id="IPR008927">
    <property type="entry name" value="6-PGluconate_DH-like_C_sf"/>
</dbReference>
<dbReference type="SUPFAM" id="SSF48179">
    <property type="entry name" value="6-phosphogluconate dehydrogenase C-terminal domain-like"/>
    <property type="match status" value="1"/>
</dbReference>
<dbReference type="InterPro" id="IPR006183">
    <property type="entry name" value="Pgluconate_DH"/>
</dbReference>
<dbReference type="EMBL" id="AP023214">
    <property type="protein sequence ID" value="BCG49260.1"/>
    <property type="molecule type" value="Genomic_DNA"/>
</dbReference>
<evidence type="ECO:0000256" key="1">
    <source>
        <dbReference type="ARBA" id="ARBA00004959"/>
    </source>
</evidence>